<dbReference type="PROSITE" id="PS51455">
    <property type="entry name" value="PIPK"/>
    <property type="match status" value="1"/>
</dbReference>
<dbReference type="CDD" id="cd17302">
    <property type="entry name" value="PIPKc_AtPIP5K_like"/>
    <property type="match status" value="1"/>
</dbReference>
<dbReference type="InterPro" id="IPR003409">
    <property type="entry name" value="MORN"/>
</dbReference>
<evidence type="ECO:0000256" key="7">
    <source>
        <dbReference type="SAM" id="MobiDB-lite"/>
    </source>
</evidence>
<evidence type="ECO:0000256" key="6">
    <source>
        <dbReference type="PIRNR" id="PIRNR037274"/>
    </source>
</evidence>
<evidence type="ECO:0000313" key="9">
    <source>
        <dbReference type="EMBL" id="CAI9764748.1"/>
    </source>
</evidence>
<dbReference type="SUPFAM" id="SSF82185">
    <property type="entry name" value="Histone H3 K4-specific methyltransferase SET7/9 N-terminal domain"/>
    <property type="match status" value="2"/>
</dbReference>
<dbReference type="EC" id="2.7.1.68" evidence="6"/>
<keyword evidence="5 6" id="KW-0067">ATP-binding</keyword>
<evidence type="ECO:0000256" key="2">
    <source>
        <dbReference type="ARBA" id="ARBA00022737"/>
    </source>
</evidence>
<dbReference type="InterPro" id="IPR002498">
    <property type="entry name" value="PInositol-4-P-4/5-kinase_core"/>
</dbReference>
<keyword evidence="10" id="KW-1185">Reference proteome</keyword>
<accession>A0AAD1Z9N1</accession>
<dbReference type="SMART" id="SM00330">
    <property type="entry name" value="PIPKc"/>
    <property type="match status" value="1"/>
</dbReference>
<dbReference type="InterPro" id="IPR017163">
    <property type="entry name" value="PIno-4-P-5_kinase_pln"/>
</dbReference>
<sequence length="713" mass="80796">MSKELRGIVKAWEAKVKKSQAAVKNRANSMFSTMSVAHVDDDETHNPGEIYHVEKVFSNGDVYIGQWEDNCPNGHGKYLWVDGCMYVGDWCKGKAMGKGKFSWPSGATYEGQFKNGYMNGEGSYTGSSNDTYRGTWVMNIKHGTGTKNYANGDYYAGAWRRGQPDGQGRYVWNNGNQYIGHWRLGRTNGNGTMMWANGNRYDGSWEVGLPKGNGTFRWADGSFYVGVWSKAEQSGTYYPSTSQMGNFDWDPEEVFLDLRDCRIAVSEKVLVFPSQKMVNWPCEGESLGRRTPKVNDARPRRASIDGRLSNDGSYSLSSESDLSSEVFSGYSGSGRELNEGSGAKEVDASTVYQPRIIIKPTKRQGITISKGHKNYELMLNLQLGIRTLRKLFKVDPADYMISICGNDALRELSSPGKSGSFFYLTHDDKYMIKTMKKSEVKVLKRMLPAYYNHIRAFENTLVTKFFGLHCVKMTGPAQKKVRFVIMGNLFCTEYAIHRRFDLKGSSHGRLTEKVESEIESTTTLKDLDLNFIFRLQKSWFQEFCRQVDRDCDFLEQERIMDYSLLVGIHFREISHTGEPVSTEASVSNAQTPVANVGREGATPRLTRADLNILFDPTRWASVRLGSNMLASAELTVRRNDGEPQLVGDPTGEYFDVILVFGIIDILQDYDISKKLEHAYKSFQYDPTSISAVDPRQYSRRFRSFIFRIFTEDT</sequence>
<dbReference type="Gene3D" id="2.20.110.10">
    <property type="entry name" value="Histone H3 K4-specific methyltransferase SET7/9 N-terminal domain"/>
    <property type="match status" value="4"/>
</dbReference>
<evidence type="ECO:0000313" key="10">
    <source>
        <dbReference type="Proteomes" id="UP000834106"/>
    </source>
</evidence>
<dbReference type="GO" id="GO:0005886">
    <property type="term" value="C:plasma membrane"/>
    <property type="evidence" value="ECO:0007669"/>
    <property type="project" value="TreeGrafter"/>
</dbReference>
<dbReference type="Pfam" id="PF02493">
    <property type="entry name" value="MORN"/>
    <property type="match status" value="7"/>
</dbReference>
<dbReference type="GO" id="GO:0016308">
    <property type="term" value="F:1-phosphatidylinositol-4-phosphate 5-kinase activity"/>
    <property type="evidence" value="ECO:0007669"/>
    <property type="project" value="UniProtKB-UniRule"/>
</dbReference>
<keyword evidence="2" id="KW-0677">Repeat</keyword>
<dbReference type="InterPro" id="IPR023610">
    <property type="entry name" value="PInositol-4/5-P-5/4-kinase"/>
</dbReference>
<feature type="domain" description="PIPK" evidence="8">
    <location>
        <begin position="314"/>
        <end position="709"/>
    </location>
</feature>
<keyword evidence="4 6" id="KW-0418">Kinase</keyword>
<feature type="compositionally biased region" description="Low complexity" evidence="7">
    <location>
        <begin position="309"/>
        <end position="319"/>
    </location>
</feature>
<dbReference type="InterPro" id="IPR027484">
    <property type="entry name" value="PInositol-4-P-5-kinase_N"/>
</dbReference>
<reference evidence="9" key="1">
    <citation type="submission" date="2023-05" db="EMBL/GenBank/DDBJ databases">
        <authorList>
            <person name="Huff M."/>
        </authorList>
    </citation>
    <scope>NUCLEOTIDE SEQUENCE</scope>
</reference>
<evidence type="ECO:0000256" key="4">
    <source>
        <dbReference type="ARBA" id="ARBA00022777"/>
    </source>
</evidence>
<dbReference type="SUPFAM" id="SSF56104">
    <property type="entry name" value="SAICAR synthase-like"/>
    <property type="match status" value="1"/>
</dbReference>
<gene>
    <name evidence="9" type="ORF">FPE_LOCUS12178</name>
</gene>
<dbReference type="PANTHER" id="PTHR23086">
    <property type="entry name" value="PHOSPHATIDYLINOSITOL-4-PHOSPHATE 5-KINASE"/>
    <property type="match status" value="1"/>
</dbReference>
<dbReference type="SMART" id="SM00698">
    <property type="entry name" value="MORN"/>
    <property type="match status" value="7"/>
</dbReference>
<evidence type="ECO:0000256" key="3">
    <source>
        <dbReference type="ARBA" id="ARBA00022741"/>
    </source>
</evidence>
<proteinExistence type="predicted"/>
<feature type="region of interest" description="Disordered" evidence="7">
    <location>
        <begin position="283"/>
        <end position="319"/>
    </location>
</feature>
<feature type="compositionally biased region" description="Basic and acidic residues" evidence="7">
    <location>
        <begin position="293"/>
        <end position="304"/>
    </location>
</feature>
<evidence type="ECO:0000256" key="1">
    <source>
        <dbReference type="ARBA" id="ARBA00022679"/>
    </source>
</evidence>
<name>A0AAD1Z9N1_9LAMI</name>
<organism evidence="9 10">
    <name type="scientific">Fraxinus pennsylvanica</name>
    <dbReference type="NCBI Taxonomy" id="56036"/>
    <lineage>
        <taxon>Eukaryota</taxon>
        <taxon>Viridiplantae</taxon>
        <taxon>Streptophyta</taxon>
        <taxon>Embryophyta</taxon>
        <taxon>Tracheophyta</taxon>
        <taxon>Spermatophyta</taxon>
        <taxon>Magnoliopsida</taxon>
        <taxon>eudicotyledons</taxon>
        <taxon>Gunneridae</taxon>
        <taxon>Pentapetalae</taxon>
        <taxon>asterids</taxon>
        <taxon>lamiids</taxon>
        <taxon>Lamiales</taxon>
        <taxon>Oleaceae</taxon>
        <taxon>Oleeae</taxon>
        <taxon>Fraxinus</taxon>
    </lineage>
</organism>
<evidence type="ECO:0000259" key="8">
    <source>
        <dbReference type="PROSITE" id="PS51455"/>
    </source>
</evidence>
<dbReference type="Gene3D" id="3.30.800.10">
    <property type="entry name" value="Phosphatidylinositol Phosphate Kinase II Beta"/>
    <property type="match status" value="1"/>
</dbReference>
<dbReference type="GO" id="GO:0005524">
    <property type="term" value="F:ATP binding"/>
    <property type="evidence" value="ECO:0007669"/>
    <property type="project" value="UniProtKB-UniRule"/>
</dbReference>
<dbReference type="AlphaFoldDB" id="A0AAD1Z9N1"/>
<protein>
    <recommendedName>
        <fullName evidence="6">Phosphatidylinositol 4-phosphate 5-kinase</fullName>
        <ecNumber evidence="6">2.7.1.68</ecNumber>
    </recommendedName>
</protein>
<evidence type="ECO:0000256" key="5">
    <source>
        <dbReference type="ARBA" id="ARBA00022840"/>
    </source>
</evidence>
<dbReference type="Proteomes" id="UP000834106">
    <property type="component" value="Chromosome 7"/>
</dbReference>
<dbReference type="EMBL" id="OU503042">
    <property type="protein sequence ID" value="CAI9764748.1"/>
    <property type="molecule type" value="Genomic_DNA"/>
</dbReference>
<dbReference type="InterPro" id="IPR027483">
    <property type="entry name" value="PInositol-4-P-4/5-kinase_C_sf"/>
</dbReference>
<keyword evidence="3 6" id="KW-0547">Nucleotide-binding</keyword>
<comment type="catalytic activity">
    <reaction evidence="6">
        <text>a 1,2-diacyl-sn-glycero-3-phospho-(1D-myo-inositol 4-phosphate) + ATP = a 1,2-diacyl-sn-glycero-3-phospho-(1D-myo-inositol-4,5-bisphosphate) + ADP + H(+)</text>
        <dbReference type="Rhea" id="RHEA:14425"/>
        <dbReference type="ChEBI" id="CHEBI:15378"/>
        <dbReference type="ChEBI" id="CHEBI:30616"/>
        <dbReference type="ChEBI" id="CHEBI:58178"/>
        <dbReference type="ChEBI" id="CHEBI:58456"/>
        <dbReference type="ChEBI" id="CHEBI:456216"/>
        <dbReference type="EC" id="2.7.1.68"/>
    </reaction>
</comment>
<dbReference type="Gene3D" id="3.30.810.10">
    <property type="entry name" value="2-Layer Sandwich"/>
    <property type="match status" value="1"/>
</dbReference>
<dbReference type="GO" id="GO:0046854">
    <property type="term" value="P:phosphatidylinositol phosphate biosynthetic process"/>
    <property type="evidence" value="ECO:0007669"/>
    <property type="project" value="TreeGrafter"/>
</dbReference>
<dbReference type="Pfam" id="PF01504">
    <property type="entry name" value="PIP5K"/>
    <property type="match status" value="1"/>
</dbReference>
<keyword evidence="1 6" id="KW-0808">Transferase</keyword>
<dbReference type="PIRSF" id="PIRSF037274">
    <property type="entry name" value="PIP5K_plant_prd"/>
    <property type="match status" value="1"/>
</dbReference>
<dbReference type="PANTHER" id="PTHR23086:SF113">
    <property type="entry name" value="PHOSPHATIDYLINOSITOL 4-PHOSPHATE 5-KINASE 6"/>
    <property type="match status" value="1"/>
</dbReference>